<dbReference type="AlphaFoldDB" id="A0A916VHQ7"/>
<dbReference type="SUPFAM" id="SSF52540">
    <property type="entry name" value="P-loop containing nucleoside triphosphate hydrolases"/>
    <property type="match status" value="1"/>
</dbReference>
<keyword evidence="2 4" id="KW-0067">ATP-binding</keyword>
<dbReference type="EMBL" id="BMAY01000002">
    <property type="protein sequence ID" value="GFZ26445.1"/>
    <property type="molecule type" value="Genomic_DNA"/>
</dbReference>
<reference evidence="4" key="1">
    <citation type="submission" date="2020-08" db="EMBL/GenBank/DDBJ databases">
        <title>Taxonomic study for Lactobacillus species isolated from hardwood bark.</title>
        <authorList>
            <person name="Tohno M."/>
            <person name="Tanizawa Y."/>
        </authorList>
    </citation>
    <scope>NUCLEOTIDE SEQUENCE</scope>
    <source>
        <strain evidence="4">B40</strain>
    </source>
</reference>
<keyword evidence="5" id="KW-1185">Reference proteome</keyword>
<evidence type="ECO:0000313" key="4">
    <source>
        <dbReference type="EMBL" id="GFZ26445.1"/>
    </source>
</evidence>
<dbReference type="RefSeq" id="WP_212780150.1">
    <property type="nucleotide sequence ID" value="NZ_BMAY01000002.1"/>
</dbReference>
<dbReference type="InterPro" id="IPR015854">
    <property type="entry name" value="ABC_transpr_LolD-like"/>
</dbReference>
<evidence type="ECO:0000256" key="1">
    <source>
        <dbReference type="ARBA" id="ARBA00022741"/>
    </source>
</evidence>
<sequence>MGNLLLKTIGQEYGDFVVFKDLNFEFNPGKIYAIIGPSGGGKTTLLNSIGRLNDLSYGDIIYDGKNIFDYNVLQYYREIIGYLFQNYALVDEETVRQNLNLVNRHKDRMLRRFLERYGLDSSYLDRKIFTLSGGEAQRVALTRLSMQDPKIVLADEPTGALDADNKNMVLKSLRAMANDNKIVIVATHDEQVKNFADERLNIAEYR</sequence>
<comment type="caution">
    <text evidence="4">The sequence shown here is derived from an EMBL/GenBank/DDBJ whole genome shotgun (WGS) entry which is preliminary data.</text>
</comment>
<dbReference type="GO" id="GO:0022857">
    <property type="term" value="F:transmembrane transporter activity"/>
    <property type="evidence" value="ECO:0007669"/>
    <property type="project" value="TreeGrafter"/>
</dbReference>
<gene>
    <name evidence="4" type="ORF">LCB40_03250</name>
</gene>
<evidence type="ECO:0000313" key="5">
    <source>
        <dbReference type="Proteomes" id="UP000677218"/>
    </source>
</evidence>
<dbReference type="PANTHER" id="PTHR24220">
    <property type="entry name" value="IMPORT ATP-BINDING PROTEIN"/>
    <property type="match status" value="1"/>
</dbReference>
<dbReference type="Gene3D" id="3.40.50.300">
    <property type="entry name" value="P-loop containing nucleotide triphosphate hydrolases"/>
    <property type="match status" value="1"/>
</dbReference>
<protein>
    <submittedName>
        <fullName evidence="4">Antimicrobial peptide ABC transporter ATP-binding protein</fullName>
    </submittedName>
</protein>
<dbReference type="InterPro" id="IPR003593">
    <property type="entry name" value="AAA+_ATPase"/>
</dbReference>
<dbReference type="SMART" id="SM00382">
    <property type="entry name" value="AAA"/>
    <property type="match status" value="1"/>
</dbReference>
<dbReference type="InterPro" id="IPR003439">
    <property type="entry name" value="ABC_transporter-like_ATP-bd"/>
</dbReference>
<accession>A0A916VHQ7</accession>
<feature type="domain" description="ABC transporter" evidence="3">
    <location>
        <begin position="4"/>
        <end position="204"/>
    </location>
</feature>
<proteinExistence type="predicted"/>
<dbReference type="Pfam" id="PF00005">
    <property type="entry name" value="ABC_tran"/>
    <property type="match status" value="1"/>
</dbReference>
<dbReference type="GO" id="GO:0016887">
    <property type="term" value="F:ATP hydrolysis activity"/>
    <property type="evidence" value="ECO:0007669"/>
    <property type="project" value="InterPro"/>
</dbReference>
<keyword evidence="1" id="KW-0547">Nucleotide-binding</keyword>
<evidence type="ECO:0000259" key="3">
    <source>
        <dbReference type="PROSITE" id="PS50893"/>
    </source>
</evidence>
<dbReference type="GO" id="GO:0005524">
    <property type="term" value="F:ATP binding"/>
    <property type="evidence" value="ECO:0007669"/>
    <property type="project" value="UniProtKB-KW"/>
</dbReference>
<evidence type="ECO:0000256" key="2">
    <source>
        <dbReference type="ARBA" id="ARBA00022840"/>
    </source>
</evidence>
<dbReference type="Proteomes" id="UP000677218">
    <property type="component" value="Unassembled WGS sequence"/>
</dbReference>
<dbReference type="PROSITE" id="PS50893">
    <property type="entry name" value="ABC_TRANSPORTER_2"/>
    <property type="match status" value="1"/>
</dbReference>
<dbReference type="PANTHER" id="PTHR24220:SF86">
    <property type="entry name" value="ABC TRANSPORTER ABCH.1"/>
    <property type="match status" value="1"/>
</dbReference>
<dbReference type="GO" id="GO:0005886">
    <property type="term" value="C:plasma membrane"/>
    <property type="evidence" value="ECO:0007669"/>
    <property type="project" value="TreeGrafter"/>
</dbReference>
<dbReference type="InterPro" id="IPR027417">
    <property type="entry name" value="P-loop_NTPase"/>
</dbReference>
<name>A0A916VHQ7_9LACO</name>
<organism evidence="4 5">
    <name type="scientific">Lactobacillus corticis</name>
    <dbReference type="NCBI Taxonomy" id="2201249"/>
    <lineage>
        <taxon>Bacteria</taxon>
        <taxon>Bacillati</taxon>
        <taxon>Bacillota</taxon>
        <taxon>Bacilli</taxon>
        <taxon>Lactobacillales</taxon>
        <taxon>Lactobacillaceae</taxon>
        <taxon>Lactobacillus</taxon>
    </lineage>
</organism>